<dbReference type="Proteomes" id="UP000595662">
    <property type="component" value="Chromosome 1"/>
</dbReference>
<keyword evidence="1" id="KW-0472">Membrane</keyword>
<organism evidence="2 3">
    <name type="scientific">Penicillium digitatum</name>
    <name type="common">Green mold</name>
    <dbReference type="NCBI Taxonomy" id="36651"/>
    <lineage>
        <taxon>Eukaryota</taxon>
        <taxon>Fungi</taxon>
        <taxon>Dikarya</taxon>
        <taxon>Ascomycota</taxon>
        <taxon>Pezizomycotina</taxon>
        <taxon>Eurotiomycetes</taxon>
        <taxon>Eurotiomycetidae</taxon>
        <taxon>Eurotiales</taxon>
        <taxon>Aspergillaceae</taxon>
        <taxon>Penicillium</taxon>
    </lineage>
</organism>
<dbReference type="EMBL" id="CP060774">
    <property type="protein sequence ID" value="QQK40682.1"/>
    <property type="molecule type" value="Genomic_DNA"/>
</dbReference>
<dbReference type="OMA" id="MKRFWWA"/>
<dbReference type="InterPro" id="IPR046368">
    <property type="entry name" value="Tag1"/>
</dbReference>
<dbReference type="PANTHER" id="PTHR35895">
    <property type="entry name" value="CHROMOSOME 16, WHOLE GENOME SHOTGUN SEQUENCE"/>
    <property type="match status" value="1"/>
</dbReference>
<dbReference type="PANTHER" id="PTHR35895:SF1">
    <property type="entry name" value="LIPID-BINDING SERUM GLYCOPROTEIN C-TERMINAL DOMAIN-CONTAINING PROTEIN"/>
    <property type="match status" value="1"/>
</dbReference>
<gene>
    <name evidence="2" type="ORF">Pdw03_3536</name>
</gene>
<name>A0A7T6XGH8_PENDI</name>
<reference evidence="2 3" key="1">
    <citation type="submission" date="2020-08" db="EMBL/GenBank/DDBJ databases">
        <title>The completed genome sequence of the pathogenic ascomycete fungus Penicillium digitatum.</title>
        <authorList>
            <person name="Wang M."/>
        </authorList>
    </citation>
    <scope>NUCLEOTIDE SEQUENCE [LARGE SCALE GENOMIC DNA]</scope>
    <source>
        <strain evidence="2 3">PdW03</strain>
    </source>
</reference>
<sequence length="340" mass="37351">MSKPNISSNFKVDEVLPALAKPTLWNRCKTHMKRFWWAYLIALCISALVIILPLFYVGIPHFANNFINKHDFDYDSLEITNPRPTAIHVKQKKPIQMGGAFSGGGHLNAFNATCRLKDTDVSAIFPVPRIAFGNGAIHELDQDLDLTCVDCLSRLVSTVASNKTSSIVIEGTPHLKYGGLPTAHLNIRKTVNVKSFNLTDFLTSKDAFNVTSLELLTPPVDGYDFNATISMRNPIPFIVELGYVTFNLTLGGSDLGRVDFPHLFLEKNISSTVVLGSINKEVLLREALSGHDDFGTFTIGVRGKSCSFNGVDIPYFTAAVTAMSASIRVDLLKYASSLFS</sequence>
<evidence type="ECO:0000313" key="2">
    <source>
        <dbReference type="EMBL" id="QQK40682.1"/>
    </source>
</evidence>
<feature type="transmembrane region" description="Helical" evidence="1">
    <location>
        <begin position="36"/>
        <end position="59"/>
    </location>
</feature>
<evidence type="ECO:0000256" key="1">
    <source>
        <dbReference type="SAM" id="Phobius"/>
    </source>
</evidence>
<dbReference type="GeneID" id="26236240"/>
<dbReference type="Pfam" id="PF12505">
    <property type="entry name" value="DUF3712"/>
    <property type="match status" value="1"/>
</dbReference>
<dbReference type="RefSeq" id="XP_014532081.1">
    <property type="nucleotide sequence ID" value="XM_014676595.1"/>
</dbReference>
<keyword evidence="1" id="KW-0812">Transmembrane</keyword>
<evidence type="ECO:0000313" key="3">
    <source>
        <dbReference type="Proteomes" id="UP000595662"/>
    </source>
</evidence>
<dbReference type="InterPro" id="IPR022185">
    <property type="entry name" value="DUF3712"/>
</dbReference>
<dbReference type="GO" id="GO:0000329">
    <property type="term" value="C:fungal-type vacuole membrane"/>
    <property type="evidence" value="ECO:0007669"/>
    <property type="project" value="InterPro"/>
</dbReference>
<protein>
    <submittedName>
        <fullName evidence="2">MFS transporter</fullName>
    </submittedName>
</protein>
<accession>A0A7T6XGH8</accession>
<dbReference type="AlphaFoldDB" id="A0A7T6XGH8"/>
<dbReference type="VEuPathDB" id="FungiDB:PDIP_79240"/>
<proteinExistence type="predicted"/>
<keyword evidence="1" id="KW-1133">Transmembrane helix</keyword>
<dbReference type="KEGG" id="pdp:PDIP_79240"/>